<sequence>MADVQPEEPQLQEALRKAKATQQTIRKVFKDLDEMDKTADEIAPLQARTKADLAQVEAATASVGKQADWLLKAGVRNAVVKQSPDLIPSVAGNLVELASLFGKEKRLSLAHRAARNLLDEKTVLSVMVHALSKLKARHLIDDHTEWITEDNEVDETKVGSFMNTISTDCAELGVERTEANAALKMGLAQMMPAVNVSLQKEALASVKYITTLNQVTIRVCHVQAALDDVDVKLIGELCVASYGDDPRMVADSAEHSLARARWGFELVVVPYRVSRFTWG</sequence>
<protein>
    <submittedName>
        <fullName evidence="1">Uncharacterized protein</fullName>
    </submittedName>
</protein>
<name>A0A835YM73_9STRA</name>
<dbReference type="EMBL" id="JAFCMP010000522">
    <property type="protein sequence ID" value="KAG5177779.1"/>
    <property type="molecule type" value="Genomic_DNA"/>
</dbReference>
<dbReference type="Proteomes" id="UP000664859">
    <property type="component" value="Unassembled WGS sequence"/>
</dbReference>
<dbReference type="AlphaFoldDB" id="A0A835YM73"/>
<keyword evidence="2" id="KW-1185">Reference proteome</keyword>
<evidence type="ECO:0000313" key="2">
    <source>
        <dbReference type="Proteomes" id="UP000664859"/>
    </source>
</evidence>
<proteinExistence type="predicted"/>
<accession>A0A835YM73</accession>
<evidence type="ECO:0000313" key="1">
    <source>
        <dbReference type="EMBL" id="KAG5177779.1"/>
    </source>
</evidence>
<comment type="caution">
    <text evidence="1">The sequence shown here is derived from an EMBL/GenBank/DDBJ whole genome shotgun (WGS) entry which is preliminary data.</text>
</comment>
<reference evidence="1" key="1">
    <citation type="submission" date="2021-02" db="EMBL/GenBank/DDBJ databases">
        <title>First Annotated Genome of the Yellow-green Alga Tribonema minus.</title>
        <authorList>
            <person name="Mahan K.M."/>
        </authorList>
    </citation>
    <scope>NUCLEOTIDE SEQUENCE</scope>
    <source>
        <strain evidence="1">UTEX B ZZ1240</strain>
    </source>
</reference>
<gene>
    <name evidence="1" type="ORF">JKP88DRAFT_281762</name>
</gene>
<organism evidence="1 2">
    <name type="scientific">Tribonema minus</name>
    <dbReference type="NCBI Taxonomy" id="303371"/>
    <lineage>
        <taxon>Eukaryota</taxon>
        <taxon>Sar</taxon>
        <taxon>Stramenopiles</taxon>
        <taxon>Ochrophyta</taxon>
        <taxon>PX clade</taxon>
        <taxon>Xanthophyceae</taxon>
        <taxon>Tribonematales</taxon>
        <taxon>Tribonemataceae</taxon>
        <taxon>Tribonema</taxon>
    </lineage>
</organism>